<comment type="catalytic activity">
    <reaction evidence="13">
        <text>[GlcNAc-(1-&gt;4)-Mur2Ac(oyl-L-Ala-gamma-D-Glu-L-Lys-D-Ala-D-Ala)](n)-di-trans,octa-cis-undecaprenyl diphosphate + beta-D-GlcNAc-(1-&gt;4)-Mur2Ac(oyl-L-Ala-gamma-D-Glu-L-Lys-D-Ala-D-Ala)-di-trans,octa-cis-undecaprenyl diphosphate = [GlcNAc-(1-&gt;4)-Mur2Ac(oyl-L-Ala-gamma-D-Glu-L-Lys-D-Ala-D-Ala)](n+1)-di-trans,octa-cis-undecaprenyl diphosphate + di-trans,octa-cis-undecaprenyl diphosphate + H(+)</text>
        <dbReference type="Rhea" id="RHEA:23708"/>
        <dbReference type="Rhea" id="RHEA-COMP:9602"/>
        <dbReference type="Rhea" id="RHEA-COMP:9603"/>
        <dbReference type="ChEBI" id="CHEBI:15378"/>
        <dbReference type="ChEBI" id="CHEBI:58405"/>
        <dbReference type="ChEBI" id="CHEBI:60033"/>
        <dbReference type="ChEBI" id="CHEBI:78435"/>
        <dbReference type="EC" id="2.4.99.28"/>
    </reaction>
</comment>
<keyword evidence="6 16" id="KW-0808">Transferase</keyword>
<evidence type="ECO:0000256" key="13">
    <source>
        <dbReference type="ARBA" id="ARBA00049902"/>
    </source>
</evidence>
<evidence type="ECO:0000256" key="8">
    <source>
        <dbReference type="ARBA" id="ARBA00022984"/>
    </source>
</evidence>
<dbReference type="PANTHER" id="PTHR32282:SF11">
    <property type="entry name" value="PENICILLIN-BINDING PROTEIN 1B"/>
    <property type="match status" value="1"/>
</dbReference>
<comment type="subcellular location">
    <subcellularLocation>
        <location evidence="1">Cell membrane</location>
    </subcellularLocation>
</comment>
<feature type="transmembrane region" description="Helical" evidence="14">
    <location>
        <begin position="45"/>
        <end position="71"/>
    </location>
</feature>
<name>A0A564ZKU9_9BACT</name>
<dbReference type="InterPro" id="IPR036950">
    <property type="entry name" value="PBP_transglycosylase"/>
</dbReference>
<dbReference type="GO" id="GO:0006508">
    <property type="term" value="P:proteolysis"/>
    <property type="evidence" value="ECO:0007669"/>
    <property type="project" value="UniProtKB-KW"/>
</dbReference>
<evidence type="ECO:0000256" key="5">
    <source>
        <dbReference type="ARBA" id="ARBA00022676"/>
    </source>
</evidence>
<evidence type="ECO:0000256" key="11">
    <source>
        <dbReference type="ARBA" id="ARBA00023316"/>
    </source>
</evidence>
<protein>
    <recommendedName>
        <fullName evidence="12">peptidoglycan glycosyltransferase</fullName>
        <ecNumber evidence="12">2.4.99.28</ecNumber>
    </recommendedName>
</protein>
<feature type="domain" description="Glycosyl transferase family 51" evidence="15">
    <location>
        <begin position="99"/>
        <end position="275"/>
    </location>
</feature>
<organism evidence="16 17">
    <name type="scientific">Candidatus Methylomirabilis lanthanidiphila</name>
    <dbReference type="NCBI Taxonomy" id="2211376"/>
    <lineage>
        <taxon>Bacteria</taxon>
        <taxon>Candidatus Methylomirabilota</taxon>
        <taxon>Candidatus Methylomirabilia</taxon>
        <taxon>Candidatus Methylomirabilales</taxon>
        <taxon>Candidatus Methylomirabilaceae</taxon>
        <taxon>Candidatus Methylomirabilis</taxon>
    </lineage>
</organism>
<dbReference type="GO" id="GO:0004180">
    <property type="term" value="F:carboxypeptidase activity"/>
    <property type="evidence" value="ECO:0007669"/>
    <property type="project" value="UniProtKB-KW"/>
</dbReference>
<keyword evidence="7" id="KW-0133">Cell shape</keyword>
<dbReference type="GO" id="GO:0005886">
    <property type="term" value="C:plasma membrane"/>
    <property type="evidence" value="ECO:0007669"/>
    <property type="project" value="UniProtKB-SubCell"/>
</dbReference>
<evidence type="ECO:0000256" key="9">
    <source>
        <dbReference type="ARBA" id="ARBA00023136"/>
    </source>
</evidence>
<keyword evidence="17" id="KW-1185">Reference proteome</keyword>
<dbReference type="AlphaFoldDB" id="A0A564ZKU9"/>
<keyword evidence="14" id="KW-0812">Transmembrane</keyword>
<dbReference type="SUPFAM" id="SSF56601">
    <property type="entry name" value="beta-lactamase/transpeptidase-like"/>
    <property type="match status" value="1"/>
</dbReference>
<evidence type="ECO:0000313" key="16">
    <source>
        <dbReference type="EMBL" id="VUZ85941.1"/>
    </source>
</evidence>
<dbReference type="Proteomes" id="UP000334340">
    <property type="component" value="Unassembled WGS sequence"/>
</dbReference>
<keyword evidence="10" id="KW-0511">Multifunctional enzyme</keyword>
<evidence type="ECO:0000313" key="17">
    <source>
        <dbReference type="Proteomes" id="UP000334340"/>
    </source>
</evidence>
<evidence type="ECO:0000256" key="4">
    <source>
        <dbReference type="ARBA" id="ARBA00022670"/>
    </source>
</evidence>
<dbReference type="Gene3D" id="1.10.3810.10">
    <property type="entry name" value="Biosynthetic peptidoglycan transglycosylase-like"/>
    <property type="match status" value="1"/>
</dbReference>
<feature type="transmembrane region" description="Helical" evidence="14">
    <location>
        <begin position="6"/>
        <end position="24"/>
    </location>
</feature>
<sequence>MTRKGFIITGHGVKAIITRFIIVLRHRRELVNELKRIAQPAAPILSTFFLLFFPIVSGGLLALYLNGFFAWPDFSRIHDRRETSILYAEDGEVLREYCTYCREMATLEEMGHFPKLAVLIEDKAFEKRLAPVSGRGILRALWQDLKTLSLQQGGSTITQQVARILFAEEELRHEQESRALSAKLWRKAREFWFAMLLEGHVDRRTILELYLNNVFCGHGRYGVKACSQYYFRKEPTELSITEAAMMIGTWRAPQYSPFINPEQALKLRGRVLEQLVDERAISKTQEQEWQQQPLPQRQERDQCRALHAAEFVRRRIVQTTRLVDQGLKVHTSINCGWQRAAADALHESMETMKARNPALTDLWGVAILIDARTGAIKVFAQEPTFAENEYLLSQIKRHCGSACKPFFYATWILKGGRLSCQDQGSGPCRLDDSYGTADGKSALSLAMGRGRRHRIQNFPYESLARYVGISEPIRCLAESRNACTMSAIRDVRAAVRGSRVPRLVYKEEILGLMNRLGIQLPTMDPERAKREGIRLIAPDVARQFGLPKDTIDPGLTVAIGSIDVSPLDMAVGLAGLMGSRVEPYAIEEIEGPSGDVVWDTTPKAPENIFQKMIEDELVAEFQLQKARNGLGSDLTAEERKKIEADAKPDAEKLALAMIRGLRAPIELTHGTGKLVTTGDPRRGIPKLDFPVIGKTGTATNEEGETTDNWFYGCSPSYCMAVWIGREKKQPMETVVETPGGKTIRVQETGGRNALPVFIKTMTAVYEHRPTELFPDATDPRKPFVFSLPSSPTPLVIPEGEAGAPHVVEPVIPHEEAGTGDQDDF</sequence>
<keyword evidence="14" id="KW-1133">Transmembrane helix</keyword>
<keyword evidence="4" id="KW-0645">Protease</keyword>
<dbReference type="GO" id="GO:0071555">
    <property type="term" value="P:cell wall organization"/>
    <property type="evidence" value="ECO:0007669"/>
    <property type="project" value="UniProtKB-KW"/>
</dbReference>
<evidence type="ECO:0000256" key="10">
    <source>
        <dbReference type="ARBA" id="ARBA00023268"/>
    </source>
</evidence>
<keyword evidence="11" id="KW-0961">Cell wall biogenesis/degradation</keyword>
<dbReference type="InterPro" id="IPR050396">
    <property type="entry name" value="Glycosyltr_51/Transpeptidase"/>
</dbReference>
<evidence type="ECO:0000256" key="14">
    <source>
        <dbReference type="SAM" id="Phobius"/>
    </source>
</evidence>
<evidence type="ECO:0000256" key="7">
    <source>
        <dbReference type="ARBA" id="ARBA00022960"/>
    </source>
</evidence>
<keyword evidence="3" id="KW-0121">Carboxypeptidase</keyword>
<keyword evidence="5 16" id="KW-0328">Glycosyltransferase</keyword>
<dbReference type="GO" id="GO:0008955">
    <property type="term" value="F:peptidoglycan glycosyltransferase activity"/>
    <property type="evidence" value="ECO:0007669"/>
    <property type="project" value="UniProtKB-EC"/>
</dbReference>
<keyword evidence="9 14" id="KW-0472">Membrane</keyword>
<dbReference type="GO" id="GO:0008360">
    <property type="term" value="P:regulation of cell shape"/>
    <property type="evidence" value="ECO:0007669"/>
    <property type="project" value="UniProtKB-KW"/>
</dbReference>
<dbReference type="SUPFAM" id="SSF53955">
    <property type="entry name" value="Lysozyme-like"/>
    <property type="match status" value="1"/>
</dbReference>
<proteinExistence type="predicted"/>
<dbReference type="InterPro" id="IPR012338">
    <property type="entry name" value="Beta-lactam/transpept-like"/>
</dbReference>
<accession>A0A564ZKU9</accession>
<evidence type="ECO:0000256" key="6">
    <source>
        <dbReference type="ARBA" id="ARBA00022679"/>
    </source>
</evidence>
<dbReference type="InterPro" id="IPR001264">
    <property type="entry name" value="Glyco_trans_51"/>
</dbReference>
<dbReference type="Pfam" id="PF00912">
    <property type="entry name" value="Transgly"/>
    <property type="match status" value="1"/>
</dbReference>
<dbReference type="PANTHER" id="PTHR32282">
    <property type="entry name" value="BINDING PROTEIN TRANSPEPTIDASE, PUTATIVE-RELATED"/>
    <property type="match status" value="1"/>
</dbReference>
<dbReference type="Gene3D" id="3.40.710.10">
    <property type="entry name" value="DD-peptidase/beta-lactamase superfamily"/>
    <property type="match status" value="1"/>
</dbReference>
<keyword evidence="8" id="KW-0573">Peptidoglycan synthesis</keyword>
<dbReference type="EC" id="2.4.99.28" evidence="12"/>
<dbReference type="EMBL" id="CABIKM010000038">
    <property type="protein sequence ID" value="VUZ85941.1"/>
    <property type="molecule type" value="Genomic_DNA"/>
</dbReference>
<dbReference type="GO" id="GO:0009252">
    <property type="term" value="P:peptidoglycan biosynthetic process"/>
    <property type="evidence" value="ECO:0007669"/>
    <property type="project" value="UniProtKB-KW"/>
</dbReference>
<reference evidence="16 17" key="1">
    <citation type="submission" date="2019-07" db="EMBL/GenBank/DDBJ databases">
        <authorList>
            <person name="Cremers G."/>
        </authorList>
    </citation>
    <scope>NUCLEOTIDE SEQUENCE [LARGE SCALE GENOMIC DNA]</scope>
</reference>
<dbReference type="GO" id="GO:0030288">
    <property type="term" value="C:outer membrane-bounded periplasmic space"/>
    <property type="evidence" value="ECO:0007669"/>
    <property type="project" value="TreeGrafter"/>
</dbReference>
<keyword evidence="3" id="KW-0378">Hydrolase</keyword>
<dbReference type="InterPro" id="IPR023346">
    <property type="entry name" value="Lysozyme-like_dom_sf"/>
</dbReference>
<evidence type="ECO:0000259" key="15">
    <source>
        <dbReference type="Pfam" id="PF00912"/>
    </source>
</evidence>
<evidence type="ECO:0000256" key="1">
    <source>
        <dbReference type="ARBA" id="ARBA00004236"/>
    </source>
</evidence>
<gene>
    <name evidence="16" type="ORF">MELA_02335</name>
</gene>
<evidence type="ECO:0000256" key="3">
    <source>
        <dbReference type="ARBA" id="ARBA00022645"/>
    </source>
</evidence>
<evidence type="ECO:0000256" key="2">
    <source>
        <dbReference type="ARBA" id="ARBA00022475"/>
    </source>
</evidence>
<evidence type="ECO:0000256" key="12">
    <source>
        <dbReference type="ARBA" id="ARBA00044770"/>
    </source>
</evidence>
<keyword evidence="2" id="KW-1003">Cell membrane</keyword>